<evidence type="ECO:0000313" key="2">
    <source>
        <dbReference type="EMBL" id="KAL2535555.1"/>
    </source>
</evidence>
<evidence type="ECO:0000256" key="1">
    <source>
        <dbReference type="SAM" id="MobiDB-lite"/>
    </source>
</evidence>
<name>A0ABD1VDZ0_9LAMI</name>
<dbReference type="AlphaFoldDB" id="A0ABD1VDZ0"/>
<accession>A0ABD1VDZ0</accession>
<dbReference type="EMBL" id="JBFOLJ010000005">
    <property type="protein sequence ID" value="KAL2535555.1"/>
    <property type="molecule type" value="Genomic_DNA"/>
</dbReference>
<reference evidence="3" key="1">
    <citation type="submission" date="2024-07" db="EMBL/GenBank/DDBJ databases">
        <title>Two chromosome-level genome assemblies of Korean endemic species Abeliophyllum distichum and Forsythia ovata (Oleaceae).</title>
        <authorList>
            <person name="Jang H."/>
        </authorList>
    </citation>
    <scope>NUCLEOTIDE SEQUENCE [LARGE SCALE GENOMIC DNA]</scope>
</reference>
<organism evidence="2 3">
    <name type="scientific">Forsythia ovata</name>
    <dbReference type="NCBI Taxonomy" id="205694"/>
    <lineage>
        <taxon>Eukaryota</taxon>
        <taxon>Viridiplantae</taxon>
        <taxon>Streptophyta</taxon>
        <taxon>Embryophyta</taxon>
        <taxon>Tracheophyta</taxon>
        <taxon>Spermatophyta</taxon>
        <taxon>Magnoliopsida</taxon>
        <taxon>eudicotyledons</taxon>
        <taxon>Gunneridae</taxon>
        <taxon>Pentapetalae</taxon>
        <taxon>asterids</taxon>
        <taxon>lamiids</taxon>
        <taxon>Lamiales</taxon>
        <taxon>Oleaceae</taxon>
        <taxon>Forsythieae</taxon>
        <taxon>Forsythia</taxon>
    </lineage>
</organism>
<gene>
    <name evidence="2" type="ORF">Fot_16946</name>
</gene>
<sequence length="154" mass="17729">MDEMSNVPFANIANIAIVDVQRVPPFCRDEIYTGLRHEKKGELSSNQQLPTGKKSDAELDNRTTDNKRLTLLWSANNSRRLTTIDVLTYFKRVEDIFHVKGDKYNDSFEFPKDFKAQKSKDNKGVEYKQFSETNDNECFDVSQKAEGHFPSKIG</sequence>
<dbReference type="Proteomes" id="UP001604277">
    <property type="component" value="Unassembled WGS sequence"/>
</dbReference>
<feature type="region of interest" description="Disordered" evidence="1">
    <location>
        <begin position="38"/>
        <end position="61"/>
    </location>
</feature>
<proteinExistence type="predicted"/>
<evidence type="ECO:0000313" key="3">
    <source>
        <dbReference type="Proteomes" id="UP001604277"/>
    </source>
</evidence>
<protein>
    <submittedName>
        <fullName evidence="2">Uncharacterized protein</fullName>
    </submittedName>
</protein>
<keyword evidence="3" id="KW-1185">Reference proteome</keyword>
<comment type="caution">
    <text evidence="2">The sequence shown here is derived from an EMBL/GenBank/DDBJ whole genome shotgun (WGS) entry which is preliminary data.</text>
</comment>